<organism evidence="3">
    <name type="scientific">Dissoconium aciculare CBS 342.82</name>
    <dbReference type="NCBI Taxonomy" id="1314786"/>
    <lineage>
        <taxon>Eukaryota</taxon>
        <taxon>Fungi</taxon>
        <taxon>Dikarya</taxon>
        <taxon>Ascomycota</taxon>
        <taxon>Pezizomycotina</taxon>
        <taxon>Dothideomycetes</taxon>
        <taxon>Dothideomycetidae</taxon>
        <taxon>Mycosphaerellales</taxon>
        <taxon>Dissoconiaceae</taxon>
        <taxon>Dissoconium</taxon>
    </lineage>
</organism>
<gene>
    <name evidence="3" type="ORF">K489DRAFT_250788</name>
</gene>
<dbReference type="Proteomes" id="UP000504637">
    <property type="component" value="Unplaced"/>
</dbReference>
<name>A0A6J3M0K9_9PEZI</name>
<proteinExistence type="predicted"/>
<reference evidence="3" key="2">
    <citation type="submission" date="2020-04" db="EMBL/GenBank/DDBJ databases">
        <authorList>
            <consortium name="NCBI Genome Project"/>
        </authorList>
    </citation>
    <scope>NUCLEOTIDE SEQUENCE</scope>
    <source>
        <strain evidence="3">CBS 342.82</strain>
    </source>
</reference>
<keyword evidence="2" id="KW-1185">Reference proteome</keyword>
<feature type="signal peptide" evidence="1">
    <location>
        <begin position="1"/>
        <end position="19"/>
    </location>
</feature>
<evidence type="ECO:0000313" key="2">
    <source>
        <dbReference type="Proteomes" id="UP000504637"/>
    </source>
</evidence>
<keyword evidence="1" id="KW-0732">Signal</keyword>
<accession>A0A6J3M0K9</accession>
<reference evidence="3" key="3">
    <citation type="submission" date="2025-08" db="UniProtKB">
        <authorList>
            <consortium name="RefSeq"/>
        </authorList>
    </citation>
    <scope>IDENTIFICATION</scope>
    <source>
        <strain evidence="3">CBS 342.82</strain>
    </source>
</reference>
<evidence type="ECO:0000313" key="3">
    <source>
        <dbReference type="RefSeq" id="XP_033458601.1"/>
    </source>
</evidence>
<reference evidence="3" key="1">
    <citation type="submission" date="2020-01" db="EMBL/GenBank/DDBJ databases">
        <authorList>
            <consortium name="DOE Joint Genome Institute"/>
            <person name="Haridas S."/>
            <person name="Albert R."/>
            <person name="Binder M."/>
            <person name="Bloem J."/>
            <person name="Labutti K."/>
            <person name="Salamov A."/>
            <person name="Andreopoulos B."/>
            <person name="Baker S.E."/>
            <person name="Barry K."/>
            <person name="Bills G."/>
            <person name="Bluhm B.H."/>
            <person name="Cannon C."/>
            <person name="Castanera R."/>
            <person name="Culley D.E."/>
            <person name="Daum C."/>
            <person name="Ezra D."/>
            <person name="Gonzalez J.B."/>
            <person name="Henrissat B."/>
            <person name="Kuo A."/>
            <person name="Liang C."/>
            <person name="Lipzen A."/>
            <person name="Lutzoni F."/>
            <person name="Magnuson J."/>
            <person name="Mondo S."/>
            <person name="Nolan M."/>
            <person name="Ohm R."/>
            <person name="Pangilinan J."/>
            <person name="Park H.-J."/>
            <person name="Ramirez L."/>
            <person name="Alfaro M."/>
            <person name="Sun H."/>
            <person name="Tritt A."/>
            <person name="Yoshinaga Y."/>
            <person name="Zwiers L.-H."/>
            <person name="Turgeon B.G."/>
            <person name="Goodwin S.B."/>
            <person name="Spatafora J.W."/>
            <person name="Crous P.W."/>
            <person name="Grigoriev I.V."/>
        </authorList>
    </citation>
    <scope>NUCLEOTIDE SEQUENCE</scope>
    <source>
        <strain evidence="3">CBS 342.82</strain>
    </source>
</reference>
<feature type="chain" id="PRO_5027012845" evidence="1">
    <location>
        <begin position="20"/>
        <end position="144"/>
    </location>
</feature>
<evidence type="ECO:0000256" key="1">
    <source>
        <dbReference type="SAM" id="SignalP"/>
    </source>
</evidence>
<protein>
    <submittedName>
        <fullName evidence="3">Uncharacterized protein</fullName>
    </submittedName>
</protein>
<dbReference type="AlphaFoldDB" id="A0A6J3M0K9"/>
<dbReference type="GeneID" id="54357755"/>
<dbReference type="RefSeq" id="XP_033458601.1">
    <property type="nucleotide sequence ID" value="XM_033599956.1"/>
</dbReference>
<sequence>MRNDSMLLLLGLTWATMHSKHFINNITNARPVKSRFCCYSPSDYLRNHYCVEGNDSDGRLISGSQIAHSSNMTRGLTLNTILSKYEGYQAMDSNNRRGSWQCGPCSRPVLFNEFCDCICRSLCRRAGHIPAFPTLSVVTPSCYS</sequence>